<reference evidence="1 2" key="1">
    <citation type="submission" date="2016-11" db="EMBL/GenBank/DDBJ databases">
        <title>Draft Genome Sequences of Nine Cyanobacterial Strains from Diverse Habitats.</title>
        <authorList>
            <person name="Zhu T."/>
            <person name="Hou S."/>
            <person name="Lu X."/>
            <person name="Hess W.R."/>
        </authorList>
    </citation>
    <scope>NUCLEOTIDE SEQUENCE [LARGE SCALE GENOMIC DNA]</scope>
    <source>
        <strain evidence="1 2">IAM M-71</strain>
    </source>
</reference>
<organism evidence="1 2">
    <name type="scientific">[Phormidium ambiguum] IAM M-71</name>
    <dbReference type="NCBI Taxonomy" id="454136"/>
    <lineage>
        <taxon>Bacteria</taxon>
        <taxon>Bacillati</taxon>
        <taxon>Cyanobacteriota</taxon>
        <taxon>Cyanophyceae</taxon>
        <taxon>Oscillatoriophycideae</taxon>
        <taxon>Aerosakkonematales</taxon>
        <taxon>Aerosakkonemataceae</taxon>
        <taxon>Floridanema</taxon>
    </lineage>
</organism>
<sequence length="174" mass="19909">MQELEQEESEDAIEYQPVSEVIREFFDEDDWNYVQLEDGNTLQMSYQGDNGRWTCYASPADESQRFMFYSVAPLDTPPNKISTMVEFLTKANYGLMIGNFEIDFNDGEIRYKTSIDVENNQLTTNLVKNLVYVNVETMDNYLPGIVGILNNQLSPDEAIAKIEAQTAIKETEGE</sequence>
<evidence type="ECO:0008006" key="3">
    <source>
        <dbReference type="Google" id="ProtNLM"/>
    </source>
</evidence>
<dbReference type="STRING" id="454136.NIES2119_05675"/>
<proteinExistence type="predicted"/>
<dbReference type="InterPro" id="IPR019660">
    <property type="entry name" value="Put_sensory_transdc_reg_YbjN"/>
</dbReference>
<name>A0A1U7IR17_9CYAN</name>
<dbReference type="EMBL" id="MRCE01000004">
    <property type="protein sequence ID" value="OKH39806.1"/>
    <property type="molecule type" value="Genomic_DNA"/>
</dbReference>
<accession>A0A1U7IR17</accession>
<evidence type="ECO:0000313" key="2">
    <source>
        <dbReference type="Proteomes" id="UP000185860"/>
    </source>
</evidence>
<dbReference type="Pfam" id="PF10722">
    <property type="entry name" value="YbjN"/>
    <property type="match status" value="1"/>
</dbReference>
<dbReference type="Proteomes" id="UP000185860">
    <property type="component" value="Unassembled WGS sequence"/>
</dbReference>
<gene>
    <name evidence="1" type="ORF">NIES2119_05675</name>
</gene>
<evidence type="ECO:0000313" key="1">
    <source>
        <dbReference type="EMBL" id="OKH39806.1"/>
    </source>
</evidence>
<dbReference type="AlphaFoldDB" id="A0A1U7IR17"/>
<protein>
    <recommendedName>
        <fullName evidence="3">YbjN domain-containing protein</fullName>
    </recommendedName>
</protein>
<comment type="caution">
    <text evidence="1">The sequence shown here is derived from an EMBL/GenBank/DDBJ whole genome shotgun (WGS) entry which is preliminary data.</text>
</comment>